<keyword evidence="3" id="KW-0540">Nuclease</keyword>
<reference evidence="3" key="2">
    <citation type="journal article" date="2012" name="PLoS ONE">
        <title>Phylogenetic Analysis of the Complete Mitochondrial Genome of Madurella mycetomatis Confirms Its Taxonomic Position within the Order Sordariales.</title>
        <authorList>
            <person name="van de Sande W.W."/>
        </authorList>
    </citation>
    <scope>NUCLEOTIDE SEQUENCE</scope>
</reference>
<dbReference type="InterPro" id="IPR004860">
    <property type="entry name" value="LAGLIDADG_dom"/>
</dbReference>
<dbReference type="PANTHER" id="PTHR36181:SF4">
    <property type="entry name" value="LAGLIDADG ENDONUCLEASE"/>
    <property type="match status" value="1"/>
</dbReference>
<dbReference type="AlphaFoldDB" id="J3JRF0"/>
<feature type="domain" description="Homing endonuclease LAGLIDADG" evidence="2">
    <location>
        <begin position="313"/>
        <end position="413"/>
    </location>
</feature>
<feature type="transmembrane region" description="Helical" evidence="1">
    <location>
        <begin position="6"/>
        <end position="26"/>
    </location>
</feature>
<dbReference type="EMBL" id="JQ015302">
    <property type="protein sequence ID" value="AEY94396.1"/>
    <property type="molecule type" value="Genomic_DNA"/>
</dbReference>
<dbReference type="InterPro" id="IPR051289">
    <property type="entry name" value="LAGLIDADG_Endonuclease"/>
</dbReference>
<dbReference type="InterPro" id="IPR027434">
    <property type="entry name" value="Homing_endonucl"/>
</dbReference>
<name>J3JRF0_9PEZI</name>
<sequence>MSSMTLFILLVAIIAILFLFINLVFAPHNPKIWTGKSITGVKLSNSGKILKLLILSINRKVNCGWSNYSGIVISQKIYESIIGNRGSKSVIRENITVKEQRVNGSCIEYLNKEKYSMLRCTLVGFERSYQAKIPSNSINFKRNLSTLESKLNPSYVSGFVDGEGSFILTIIKDNKYKLGWRVVCRFIISLNKKDLSLLNNIKEFFGIGNVFLMAKDSAQYRIESLKGLDLIINHFDKYPLITKKQADYKLFKLAHNLIKNKSHLTKEGLLELVAIKAVMNNGLNNDLSIAFSSINTVLRPDTPLPQIPNPFWLSGFVDAEGCFSVVVFKSKTSKLGEAVKLSFILTQSNRDEYLIKSLIEYLGCGNTSLDSRGTIDFKVTNFSNIKDIIIPFFIKYPLKGNKSLDFTDFCEVVRLMENKSHLTKEGLDKIKKSVIEWIRIENNS</sequence>
<evidence type="ECO:0000256" key="1">
    <source>
        <dbReference type="SAM" id="Phobius"/>
    </source>
</evidence>
<evidence type="ECO:0000313" key="3">
    <source>
        <dbReference type="EMBL" id="AEY94396.1"/>
    </source>
</evidence>
<dbReference type="Pfam" id="PF00961">
    <property type="entry name" value="LAGLIDADG_1"/>
    <property type="match status" value="2"/>
</dbReference>
<keyword evidence="1" id="KW-0472">Membrane</keyword>
<keyword evidence="3" id="KW-0378">Hydrolase</keyword>
<keyword evidence="1" id="KW-1133">Transmembrane helix</keyword>
<dbReference type="GeneID" id="13455249"/>
<accession>J3JRF0</accession>
<dbReference type="PANTHER" id="PTHR36181">
    <property type="entry name" value="INTRON-ENCODED ENDONUCLEASE AI3-RELATED"/>
    <property type="match status" value="1"/>
</dbReference>
<protein>
    <submittedName>
        <fullName evidence="3">Ntron protein 1, putative LAGLIDAGDG endonuclease</fullName>
    </submittedName>
</protein>
<evidence type="ECO:0000259" key="2">
    <source>
        <dbReference type="Pfam" id="PF00961"/>
    </source>
</evidence>
<dbReference type="FunFam" id="3.10.28.10:FF:000010">
    <property type="entry name" value="LAGLIDADG homing endonuclease I-LtrII"/>
    <property type="match status" value="1"/>
</dbReference>
<dbReference type="SUPFAM" id="SSF55608">
    <property type="entry name" value="Homing endonucleases"/>
    <property type="match status" value="2"/>
</dbReference>
<dbReference type="GO" id="GO:0005739">
    <property type="term" value="C:mitochondrion"/>
    <property type="evidence" value="ECO:0007669"/>
    <property type="project" value="UniProtKB-ARBA"/>
</dbReference>
<geneLocation type="mitochondrion" evidence="3"/>
<reference evidence="3" key="1">
    <citation type="submission" date="2011-11" db="EMBL/GenBank/DDBJ databases">
        <authorList>
            <person name="van de Sande W.J."/>
        </authorList>
    </citation>
    <scope>NUCLEOTIDE SEQUENCE</scope>
</reference>
<organism evidence="3">
    <name type="scientific">Madurella mycetomatis</name>
    <dbReference type="NCBI Taxonomy" id="100816"/>
    <lineage>
        <taxon>Eukaryota</taxon>
        <taxon>Fungi</taxon>
        <taxon>Dikarya</taxon>
        <taxon>Ascomycota</taxon>
        <taxon>Pezizomycotina</taxon>
        <taxon>Sordariomycetes</taxon>
        <taxon>Sordariomycetidae</taxon>
        <taxon>Sordariales</taxon>
        <taxon>Sordariales incertae sedis</taxon>
        <taxon>Madurella</taxon>
    </lineage>
</organism>
<keyword evidence="3" id="KW-0255">Endonuclease</keyword>
<keyword evidence="3" id="KW-0496">Mitochondrion</keyword>
<dbReference type="RefSeq" id="YP_006576197.1">
    <property type="nucleotide sequence ID" value="NC_018359.1"/>
</dbReference>
<dbReference type="GO" id="GO:0004519">
    <property type="term" value="F:endonuclease activity"/>
    <property type="evidence" value="ECO:0007669"/>
    <property type="project" value="UniProtKB-KW"/>
</dbReference>
<feature type="domain" description="Homing endonuclease LAGLIDADG" evidence="2">
    <location>
        <begin position="157"/>
        <end position="254"/>
    </location>
</feature>
<proteinExistence type="predicted"/>
<keyword evidence="1" id="KW-0812">Transmembrane</keyword>
<dbReference type="Gene3D" id="3.10.28.10">
    <property type="entry name" value="Homing endonucleases"/>
    <property type="match status" value="2"/>
</dbReference>